<dbReference type="PANTHER" id="PTHR30619">
    <property type="entry name" value="DNA INTERNALIZATION/COMPETENCE PROTEIN COMEC/REC2"/>
    <property type="match status" value="1"/>
</dbReference>
<dbReference type="GeneID" id="84809554"/>
<feature type="transmembrane region" description="Helical" evidence="6">
    <location>
        <begin position="274"/>
        <end position="290"/>
    </location>
</feature>
<evidence type="ECO:0000256" key="5">
    <source>
        <dbReference type="ARBA" id="ARBA00023136"/>
    </source>
</evidence>
<feature type="transmembrane region" description="Helical" evidence="6">
    <location>
        <begin position="29"/>
        <end position="52"/>
    </location>
</feature>
<accession>A0A250FSH5</accession>
<feature type="transmembrane region" description="Helical" evidence="6">
    <location>
        <begin position="467"/>
        <end position="487"/>
    </location>
</feature>
<keyword evidence="5 6" id="KW-0472">Membrane</keyword>
<dbReference type="InterPro" id="IPR004477">
    <property type="entry name" value="ComEC_N"/>
</dbReference>
<dbReference type="Proteomes" id="UP000217250">
    <property type="component" value="Chromosome"/>
</dbReference>
<keyword evidence="2" id="KW-1003">Cell membrane</keyword>
<evidence type="ECO:0000259" key="8">
    <source>
        <dbReference type="Pfam" id="PF13567"/>
    </source>
</evidence>
<evidence type="ECO:0000256" key="1">
    <source>
        <dbReference type="ARBA" id="ARBA00004651"/>
    </source>
</evidence>
<dbReference type="InterPro" id="IPR025405">
    <property type="entry name" value="DUF4131"/>
</dbReference>
<feature type="transmembrane region" description="Helical" evidence="6">
    <location>
        <begin position="245"/>
        <end position="267"/>
    </location>
</feature>
<evidence type="ECO:0000256" key="4">
    <source>
        <dbReference type="ARBA" id="ARBA00022989"/>
    </source>
</evidence>
<organism evidence="9 10">
    <name type="scientific">Capnocytophaga gingivalis</name>
    <dbReference type="NCBI Taxonomy" id="1017"/>
    <lineage>
        <taxon>Bacteria</taxon>
        <taxon>Pseudomonadati</taxon>
        <taxon>Bacteroidota</taxon>
        <taxon>Flavobacteriia</taxon>
        <taxon>Flavobacteriales</taxon>
        <taxon>Flavobacteriaceae</taxon>
        <taxon>Capnocytophaga</taxon>
    </lineage>
</organism>
<dbReference type="EMBL" id="CP022386">
    <property type="protein sequence ID" value="ATA88063.1"/>
    <property type="molecule type" value="Genomic_DNA"/>
</dbReference>
<sequence>MKPEAFNFPLFLILLGICLGIIIQDTWSILPPFVCILLSLGSILFLWACFYLLEKFQKIAIFLCGLFIGALCYNIHNPASRKDHYVQLLIPDKEYTFSGVVEDIKGRQLVVSLAEVKGEKCSGKISLFLKDSLNPTACGKSILCHSKLSPIPASGDIYHFDYKKYMQYQGIFWRGYPSYYKLSDYPYFSITLWAKQLQTKLSIALDKEPFSKDSRAILKALVLGIRTDSHLEIYQQYIDAGAVHILAISGLHIGIITFFLTSLLTLFVPNRYKLIRIGILLGCLSFYSLLTGFSASVLRAVLMFGCYSIAYLMESRRARYDSLLLSAFILLLCKPTFLFEVGFQLSYMAVLSIEFFLPYFNRYIYFENKFLNFFTNIIKVSIAAQIGVFPLSLYYFHQFAGLFLLTNILILPLLGGILAIGIIVVLLSYKGWVTSGLIYCYDTILHLMNKIIAWVASVEHMVIRDVYFDRILLWLCYLCIIGGAIYLKIRKITFLYLSLFSLLLMQSYLFYLKYESIHTEQLIVFQQYKKTIIASQVGKQATFYLSDTLEIPTKLLQNFHTQQQLQEIHYEPIRNIIPFKNDFLTIIDAPFYLDRSFPTDYILLRNSPKIHLEKFLSTIQPKMLIADGSNRPFIVEKWKLTCQKLHIPFHYTKEDGNLSL</sequence>
<dbReference type="RefSeq" id="WP_095911223.1">
    <property type="nucleotide sequence ID" value="NZ_CP022386.1"/>
</dbReference>
<dbReference type="AlphaFoldDB" id="A0A250FSH5"/>
<feature type="transmembrane region" description="Helical" evidence="6">
    <location>
        <begin position="377"/>
        <end position="396"/>
    </location>
</feature>
<gene>
    <name evidence="9" type="ORF">CGC50_13500</name>
</gene>
<dbReference type="Pfam" id="PF03772">
    <property type="entry name" value="Competence"/>
    <property type="match status" value="1"/>
</dbReference>
<dbReference type="InterPro" id="IPR052159">
    <property type="entry name" value="Competence_DNA_uptake"/>
</dbReference>
<dbReference type="GO" id="GO:0005886">
    <property type="term" value="C:plasma membrane"/>
    <property type="evidence" value="ECO:0007669"/>
    <property type="project" value="UniProtKB-SubCell"/>
</dbReference>
<feature type="domain" description="DUF4131" evidence="8">
    <location>
        <begin position="30"/>
        <end position="177"/>
    </location>
</feature>
<evidence type="ECO:0000256" key="6">
    <source>
        <dbReference type="SAM" id="Phobius"/>
    </source>
</evidence>
<dbReference type="PANTHER" id="PTHR30619:SF1">
    <property type="entry name" value="RECOMBINATION PROTEIN 2"/>
    <property type="match status" value="1"/>
</dbReference>
<feature type="transmembrane region" description="Helical" evidence="6">
    <location>
        <begin position="436"/>
        <end position="455"/>
    </location>
</feature>
<feature type="domain" description="ComEC/Rec2-related protein" evidence="7">
    <location>
        <begin position="221"/>
        <end position="487"/>
    </location>
</feature>
<dbReference type="Pfam" id="PF13567">
    <property type="entry name" value="DUF4131"/>
    <property type="match status" value="1"/>
</dbReference>
<dbReference type="KEGG" id="cgh:CGC50_13500"/>
<dbReference type="OrthoDB" id="9761531at2"/>
<keyword evidence="3 6" id="KW-0812">Transmembrane</keyword>
<proteinExistence type="predicted"/>
<evidence type="ECO:0000256" key="2">
    <source>
        <dbReference type="ARBA" id="ARBA00022475"/>
    </source>
</evidence>
<evidence type="ECO:0000256" key="3">
    <source>
        <dbReference type="ARBA" id="ARBA00022692"/>
    </source>
</evidence>
<protein>
    <submittedName>
        <fullName evidence="9">Competence protein</fullName>
    </submittedName>
</protein>
<feature type="transmembrane region" description="Helical" evidence="6">
    <location>
        <begin position="402"/>
        <end position="429"/>
    </location>
</feature>
<feature type="transmembrane region" description="Helical" evidence="6">
    <location>
        <begin position="5"/>
        <end position="23"/>
    </location>
</feature>
<keyword evidence="4 6" id="KW-1133">Transmembrane helix</keyword>
<dbReference type="NCBIfam" id="TIGR00360">
    <property type="entry name" value="ComEC_N-term"/>
    <property type="match status" value="1"/>
</dbReference>
<comment type="subcellular location">
    <subcellularLocation>
        <location evidence="1">Cell membrane</location>
        <topology evidence="1">Multi-pass membrane protein</topology>
    </subcellularLocation>
</comment>
<evidence type="ECO:0000313" key="10">
    <source>
        <dbReference type="Proteomes" id="UP000217250"/>
    </source>
</evidence>
<reference evidence="10" key="1">
    <citation type="submission" date="2017-06" db="EMBL/GenBank/DDBJ databases">
        <title>Capnocytophaga spp. assemblies.</title>
        <authorList>
            <person name="Gulvik C.A."/>
        </authorList>
    </citation>
    <scope>NUCLEOTIDE SEQUENCE [LARGE SCALE GENOMIC DNA]</scope>
    <source>
        <strain evidence="10">H1496</strain>
    </source>
</reference>
<evidence type="ECO:0000313" key="9">
    <source>
        <dbReference type="EMBL" id="ATA88063.1"/>
    </source>
</evidence>
<feature type="transmembrane region" description="Helical" evidence="6">
    <location>
        <begin position="494"/>
        <end position="512"/>
    </location>
</feature>
<feature type="transmembrane region" description="Helical" evidence="6">
    <location>
        <begin position="320"/>
        <end position="339"/>
    </location>
</feature>
<name>A0A250FSH5_9FLAO</name>
<evidence type="ECO:0000259" key="7">
    <source>
        <dbReference type="Pfam" id="PF03772"/>
    </source>
</evidence>
<feature type="transmembrane region" description="Helical" evidence="6">
    <location>
        <begin position="345"/>
        <end position="365"/>
    </location>
</feature>